<evidence type="ECO:0000313" key="1">
    <source>
        <dbReference type="EMBL" id="MFC5145265.1"/>
    </source>
</evidence>
<sequence>MTYPYKPAWYCSVCTYPADRQRSAHAAPPRCPEGCASAVIQTGDDGTKTFVCHRK</sequence>
<organism evidence="1 2">
    <name type="scientific">Streptomyces aureoversilis</name>
    <dbReference type="NCBI Taxonomy" id="67277"/>
    <lineage>
        <taxon>Bacteria</taxon>
        <taxon>Bacillati</taxon>
        <taxon>Actinomycetota</taxon>
        <taxon>Actinomycetes</taxon>
        <taxon>Kitasatosporales</taxon>
        <taxon>Streptomycetaceae</taxon>
        <taxon>Streptomyces</taxon>
    </lineage>
</organism>
<evidence type="ECO:0000313" key="2">
    <source>
        <dbReference type="Proteomes" id="UP001596222"/>
    </source>
</evidence>
<reference evidence="2" key="1">
    <citation type="journal article" date="2019" name="Int. J. Syst. Evol. Microbiol.">
        <title>The Global Catalogue of Microorganisms (GCM) 10K type strain sequencing project: providing services to taxonomists for standard genome sequencing and annotation.</title>
        <authorList>
            <consortium name="The Broad Institute Genomics Platform"/>
            <consortium name="The Broad Institute Genome Sequencing Center for Infectious Disease"/>
            <person name="Wu L."/>
            <person name="Ma J."/>
        </authorList>
    </citation>
    <scope>NUCLEOTIDE SEQUENCE [LARGE SCALE GENOMIC DNA]</scope>
    <source>
        <strain evidence="2">CGMCC 4.1641</strain>
    </source>
</reference>
<dbReference type="EMBL" id="JBHSKJ010000005">
    <property type="protein sequence ID" value="MFC5145265.1"/>
    <property type="molecule type" value="Genomic_DNA"/>
</dbReference>
<name>A0ABV9ZXS6_9ACTN</name>
<dbReference type="RefSeq" id="WP_382039840.1">
    <property type="nucleotide sequence ID" value="NZ_JBHSKJ010000005.1"/>
</dbReference>
<dbReference type="Proteomes" id="UP001596222">
    <property type="component" value="Unassembled WGS sequence"/>
</dbReference>
<accession>A0ABV9ZXS6</accession>
<gene>
    <name evidence="1" type="ORF">ACFPP6_11400</name>
</gene>
<keyword evidence="2" id="KW-1185">Reference proteome</keyword>
<comment type="caution">
    <text evidence="1">The sequence shown here is derived from an EMBL/GenBank/DDBJ whole genome shotgun (WGS) entry which is preliminary data.</text>
</comment>
<protein>
    <submittedName>
        <fullName evidence="1">Uncharacterized protein</fullName>
    </submittedName>
</protein>
<proteinExistence type="predicted"/>